<reference evidence="2" key="1">
    <citation type="submission" date="2021-01" db="EMBL/GenBank/DDBJ databases">
        <authorList>
            <person name="Corre E."/>
            <person name="Pelletier E."/>
            <person name="Niang G."/>
            <person name="Scheremetjew M."/>
            <person name="Finn R."/>
            <person name="Kale V."/>
            <person name="Holt S."/>
            <person name="Cochrane G."/>
            <person name="Meng A."/>
            <person name="Brown T."/>
            <person name="Cohen L."/>
        </authorList>
    </citation>
    <scope>NUCLEOTIDE SEQUENCE</scope>
    <source>
        <strain evidence="2">CCMP622</strain>
    </source>
</reference>
<sequence>MNMRLRDAHMDSEATFEDEIMNEVPKTPAVDSEFPTYATIYKEYIQRGFYSDQINYLFSKFPRRNFHFIISEQMKDGTWDRKAMYDFLGVKDVELEVPKHDVNSATDEQKKEPMKPETRQCLQDVFKPYNEELFKMLGIQNPWKY</sequence>
<accession>A0A7S2TQL3</accession>
<name>A0A7S2TQL3_9EUKA</name>
<organism evidence="2">
    <name type="scientific">Lotharella oceanica</name>
    <dbReference type="NCBI Taxonomy" id="641309"/>
    <lineage>
        <taxon>Eukaryota</taxon>
        <taxon>Sar</taxon>
        <taxon>Rhizaria</taxon>
        <taxon>Cercozoa</taxon>
        <taxon>Chlorarachniophyceae</taxon>
        <taxon>Lotharella</taxon>
    </lineage>
</organism>
<evidence type="ECO:0000313" key="2">
    <source>
        <dbReference type="EMBL" id="CAD9765456.1"/>
    </source>
</evidence>
<dbReference type="PANTHER" id="PTHR10605:SF56">
    <property type="entry name" value="BIFUNCTIONAL HEPARAN SULFATE N-DEACETYLASE_N-SULFOTRANSFERASE"/>
    <property type="match status" value="1"/>
</dbReference>
<dbReference type="SUPFAM" id="SSF52540">
    <property type="entry name" value="P-loop containing nucleoside triphosphate hydrolases"/>
    <property type="match status" value="1"/>
</dbReference>
<keyword evidence="1" id="KW-0808">Transferase</keyword>
<protein>
    <submittedName>
        <fullName evidence="2">Uncharacterized protein</fullName>
    </submittedName>
</protein>
<dbReference type="InterPro" id="IPR027417">
    <property type="entry name" value="P-loop_NTPase"/>
</dbReference>
<dbReference type="AlphaFoldDB" id="A0A7S2TQL3"/>
<proteinExistence type="predicted"/>
<evidence type="ECO:0000256" key="1">
    <source>
        <dbReference type="ARBA" id="ARBA00022679"/>
    </source>
</evidence>
<dbReference type="GO" id="GO:0008146">
    <property type="term" value="F:sulfotransferase activity"/>
    <property type="evidence" value="ECO:0007669"/>
    <property type="project" value="InterPro"/>
</dbReference>
<gene>
    <name evidence="2" type="ORF">LSP00402_LOCUS10671</name>
</gene>
<dbReference type="Gene3D" id="3.40.50.300">
    <property type="entry name" value="P-loop containing nucleotide triphosphate hydrolases"/>
    <property type="match status" value="1"/>
</dbReference>
<dbReference type="PANTHER" id="PTHR10605">
    <property type="entry name" value="HEPARAN SULFATE SULFOTRANSFERASE"/>
    <property type="match status" value="1"/>
</dbReference>
<dbReference type="EMBL" id="HBHP01017228">
    <property type="protein sequence ID" value="CAD9765456.1"/>
    <property type="molecule type" value="Transcribed_RNA"/>
</dbReference>
<dbReference type="InterPro" id="IPR037359">
    <property type="entry name" value="NST/OST"/>
</dbReference>